<dbReference type="RefSeq" id="NP_500596.2">
    <property type="nucleotide sequence ID" value="NM_068195.3"/>
</dbReference>
<dbReference type="Proteomes" id="UP000001940">
    <property type="component" value="Chromosome IV"/>
</dbReference>
<evidence type="ECO:0000256" key="1">
    <source>
        <dbReference type="ARBA" id="ARBA00011079"/>
    </source>
</evidence>
<dbReference type="Bgee" id="WBGene00017594">
    <property type="expression patterns" value="Expressed in adult organism and 1 other cell type or tissue"/>
</dbReference>
<dbReference type="ESTHER" id="caeel-F19C7.4">
    <property type="family name" value="Prolylcarboxypeptidase"/>
</dbReference>
<dbReference type="SMR" id="Q19590"/>
<keyword evidence="8" id="KW-1185">Reference proteome</keyword>
<dbReference type="eggNOG" id="KOG2182">
    <property type="taxonomic scope" value="Eukaryota"/>
</dbReference>
<dbReference type="InterPro" id="IPR042269">
    <property type="entry name" value="Ser_carbopepase_S28_SKS"/>
</dbReference>
<dbReference type="AlphaFoldDB" id="Q19590"/>
<dbReference type="AGR" id="WB:WBGene00017594"/>
<dbReference type="Pfam" id="PF05577">
    <property type="entry name" value="Peptidase_S28"/>
    <property type="match status" value="1"/>
</dbReference>
<dbReference type="GO" id="GO:0008239">
    <property type="term" value="F:dipeptidyl-peptidase activity"/>
    <property type="evidence" value="ECO:0000318"/>
    <property type="project" value="GO_Central"/>
</dbReference>
<accession>Q19590</accession>
<name>Q19590_CAEEL</name>
<dbReference type="FunCoup" id="Q19590">
    <property type="interactions" value="83"/>
</dbReference>
<dbReference type="HOGENOM" id="CLU_020959_3_1_1"/>
<evidence type="ECO:0000256" key="6">
    <source>
        <dbReference type="SAM" id="SignalP"/>
    </source>
</evidence>
<evidence type="ECO:0000313" key="7">
    <source>
        <dbReference type="EMBL" id="CCD69715.1"/>
    </source>
</evidence>
<dbReference type="GeneID" id="184680"/>
<proteinExistence type="inferred from homology"/>
<evidence type="ECO:0000256" key="5">
    <source>
        <dbReference type="ARBA" id="ARBA00023180"/>
    </source>
</evidence>
<dbReference type="PANTHER" id="PTHR11010:SF34">
    <property type="entry name" value="SERINE PROTEASE F56F10.1-RELATED"/>
    <property type="match status" value="1"/>
</dbReference>
<dbReference type="EMBL" id="BX284604">
    <property type="protein sequence ID" value="CCD69715.1"/>
    <property type="molecule type" value="Genomic_DNA"/>
</dbReference>
<dbReference type="PeptideAtlas" id="Q19590"/>
<dbReference type="InParanoid" id="Q19590"/>
<dbReference type="OMA" id="FFSDQCI"/>
<keyword evidence="2 7" id="KW-0645">Protease</keyword>
<dbReference type="Gene3D" id="3.40.50.1820">
    <property type="entry name" value="alpha/beta hydrolase"/>
    <property type="match status" value="1"/>
</dbReference>
<dbReference type="PIR" id="T16105">
    <property type="entry name" value="T16105"/>
</dbReference>
<gene>
    <name evidence="7" type="ORF">CELE_F19C7.4</name>
    <name evidence="7 9" type="ORF">F19C7.4</name>
</gene>
<dbReference type="GO" id="GO:0070008">
    <property type="term" value="F:serine-type exopeptidase activity"/>
    <property type="evidence" value="ECO:0007669"/>
    <property type="project" value="InterPro"/>
</dbReference>
<reference evidence="7 8" key="1">
    <citation type="journal article" date="1998" name="Science">
        <title>Genome sequence of the nematode C. elegans: a platform for investigating biology.</title>
        <authorList>
            <consortium name="The C. elegans sequencing consortium"/>
            <person name="Sulson J.E."/>
            <person name="Waterston R."/>
        </authorList>
    </citation>
    <scope>NUCLEOTIDE SEQUENCE [LARGE SCALE GENOMIC DNA]</scope>
    <source>
        <strain evidence="7 8">Bristol N2</strain>
    </source>
</reference>
<dbReference type="Gene3D" id="1.20.120.980">
    <property type="entry name" value="Serine carboxypeptidase S28, SKS domain"/>
    <property type="match status" value="1"/>
</dbReference>
<evidence type="ECO:0000256" key="4">
    <source>
        <dbReference type="ARBA" id="ARBA00022801"/>
    </source>
</evidence>
<organism evidence="7 8">
    <name type="scientific">Caenorhabditis elegans</name>
    <dbReference type="NCBI Taxonomy" id="6239"/>
    <lineage>
        <taxon>Eukaryota</taxon>
        <taxon>Metazoa</taxon>
        <taxon>Ecdysozoa</taxon>
        <taxon>Nematoda</taxon>
        <taxon>Chromadorea</taxon>
        <taxon>Rhabditida</taxon>
        <taxon>Rhabditina</taxon>
        <taxon>Rhabditomorpha</taxon>
        <taxon>Rhabditoidea</taxon>
        <taxon>Rhabditidae</taxon>
        <taxon>Peloderinae</taxon>
        <taxon>Caenorhabditis</taxon>
    </lineage>
</organism>
<protein>
    <submittedName>
        <fullName evidence="7">Serine protease K12H4.7</fullName>
    </submittedName>
</protein>
<evidence type="ECO:0000256" key="3">
    <source>
        <dbReference type="ARBA" id="ARBA00022729"/>
    </source>
</evidence>
<dbReference type="MEROPS" id="S28.A12"/>
<feature type="signal peptide" evidence="6">
    <location>
        <begin position="1"/>
        <end position="17"/>
    </location>
</feature>
<dbReference type="InterPro" id="IPR029058">
    <property type="entry name" value="AB_hydrolase_fold"/>
</dbReference>
<dbReference type="UCSC" id="F19C7.4">
    <property type="organism name" value="c. elegans"/>
</dbReference>
<keyword evidence="5" id="KW-0325">Glycoprotein</keyword>
<dbReference type="CTD" id="184680"/>
<feature type="chain" id="PRO_5004187161" evidence="6">
    <location>
        <begin position="18"/>
        <end position="542"/>
    </location>
</feature>
<sequence>MSRVLCLVAISIGLTICHVSPPMVVGRPREGLLTGDPAEGPTTDAKYMIYSNITQKVDHFSNGTNIGVWQQHYQYNWKFYNKTTGYVFLMIGGESSINKTNGDRWIRHEGETMMKWVAEFQAAAFQVEHRFYGSKEYSPIGDQTTASMKLLTIDQALADIKEFITQINALYFKDDKPIWVTFGGSYPGSLSAFFRETYPEMTAGAVSSSSAVHVFVDYYGYAINTEKTYRTVSDSCGDVIKVAFQKLITKAYNGSDSRALLKQQFNLCDSFDETNLSKAVQFFFQNVYGYFQIINQYTGDNKSNATRSGLGVPAACDLLNNATIGDEVQRVIAVMNLYDSWFKPSASGCRPNNYTAFIQAYSDTTMPNENVIGTRSWIWQTCTELGYYQTTDGGNGGIFGSTVPLDFFADQCIDLFGPEYTLDNTFKLVDQVRTKYGGAGTYRGTNVVFPNGSFDPWNGLGYKWNNTNNNVDAWLIEGTSHCADMYPASDSDKQSLKDARIRIHGHLSRWLSDAQAIRQHSGSTTNFSIFTAISIVIFSILF</sequence>
<dbReference type="PANTHER" id="PTHR11010">
    <property type="entry name" value="PROTEASE S28 PRO-X CARBOXYPEPTIDASE-RELATED"/>
    <property type="match status" value="1"/>
</dbReference>
<comment type="similarity">
    <text evidence="1">Belongs to the peptidase S28 family.</text>
</comment>
<dbReference type="KEGG" id="cel:CELE_F19C7.4"/>
<keyword evidence="3 6" id="KW-0732">Signal</keyword>
<dbReference type="WormBase" id="F19C7.4">
    <property type="protein sequence ID" value="CE34540"/>
    <property type="gene ID" value="WBGene00017594"/>
</dbReference>
<dbReference type="SUPFAM" id="SSF53474">
    <property type="entry name" value="alpha/beta-Hydrolases"/>
    <property type="match status" value="1"/>
</dbReference>
<evidence type="ECO:0000313" key="8">
    <source>
        <dbReference type="Proteomes" id="UP000001940"/>
    </source>
</evidence>
<dbReference type="PhylomeDB" id="Q19590"/>
<dbReference type="OrthoDB" id="1735038at2759"/>
<dbReference type="GO" id="GO:0006508">
    <property type="term" value="P:proteolysis"/>
    <property type="evidence" value="ECO:0007669"/>
    <property type="project" value="UniProtKB-KW"/>
</dbReference>
<keyword evidence="4" id="KW-0378">Hydrolase</keyword>
<dbReference type="PaxDb" id="6239-F19C7.4"/>
<evidence type="ECO:0000256" key="2">
    <source>
        <dbReference type="ARBA" id="ARBA00022670"/>
    </source>
</evidence>
<evidence type="ECO:0000313" key="9">
    <source>
        <dbReference type="WormBase" id="F19C7.4"/>
    </source>
</evidence>
<dbReference type="InterPro" id="IPR008758">
    <property type="entry name" value="Peptidase_S28"/>
</dbReference>